<evidence type="ECO:0000256" key="1">
    <source>
        <dbReference type="ARBA" id="ARBA00004613"/>
    </source>
</evidence>
<dbReference type="GO" id="GO:0005576">
    <property type="term" value="C:extracellular region"/>
    <property type="evidence" value="ECO:0007669"/>
    <property type="project" value="UniProtKB-SubCell"/>
</dbReference>
<proteinExistence type="predicted"/>
<dbReference type="InterPro" id="IPR011330">
    <property type="entry name" value="Glyco_hydro/deAcase_b/a-brl"/>
</dbReference>
<dbReference type="EMBL" id="RAQO01000009">
    <property type="protein sequence ID" value="RKF14383.1"/>
    <property type="molecule type" value="Genomic_DNA"/>
</dbReference>
<keyword evidence="5" id="KW-1185">Reference proteome</keyword>
<dbReference type="CDD" id="cd10918">
    <property type="entry name" value="CE4_NodB_like_5s_6s"/>
    <property type="match status" value="1"/>
</dbReference>
<dbReference type="OrthoDB" id="9814639at2"/>
<organism evidence="4 5">
    <name type="scientific">Alginatibacterium sediminis</name>
    <dbReference type="NCBI Taxonomy" id="2164068"/>
    <lineage>
        <taxon>Bacteria</taxon>
        <taxon>Pseudomonadati</taxon>
        <taxon>Pseudomonadota</taxon>
        <taxon>Gammaproteobacteria</taxon>
        <taxon>Alteromonadales</taxon>
        <taxon>Alteromonadaceae</taxon>
        <taxon>Alginatibacterium</taxon>
    </lineage>
</organism>
<evidence type="ECO:0000256" key="2">
    <source>
        <dbReference type="ARBA" id="ARBA00022729"/>
    </source>
</evidence>
<dbReference type="AlphaFoldDB" id="A0A420E888"/>
<sequence>MRFRQVFNRSYRMLQGHFKSLPNGLYCFNYHRIGDSKKSDLDPNVYSCDATQFALHLDYYKQHYRVIDMAQLLDLINSDSVIDEPLALITFDDGYCDNYSQAFPLLKQRSLSASFFVSTDYIDESQLPWWDEIAWLLKNTQQKTVFLEGWQQAISIVGSNEEDLIRQVLREVKSNQTLGLQKQLQQLRTELVTQTIDAELYRELFMSWDQLREMQDAGMHIGSHSASHEILAYLDEKHQYHELYQSYKRIQQELQPTIASLAYPVGNAASFSPETERTAKQIGYQLAFSFISGLNSMLDETEKFRIRRIPVTHNSSVSKLKRFIFEAAHTKKRAIK</sequence>
<dbReference type="Gene3D" id="3.20.20.370">
    <property type="entry name" value="Glycoside hydrolase/deacetylase"/>
    <property type="match status" value="1"/>
</dbReference>
<dbReference type="Pfam" id="PF01522">
    <property type="entry name" value="Polysacc_deac_1"/>
    <property type="match status" value="1"/>
</dbReference>
<evidence type="ECO:0000313" key="5">
    <source>
        <dbReference type="Proteomes" id="UP000286482"/>
    </source>
</evidence>
<gene>
    <name evidence="4" type="ORF">DBZ36_17165</name>
</gene>
<evidence type="ECO:0000313" key="4">
    <source>
        <dbReference type="EMBL" id="RKF14383.1"/>
    </source>
</evidence>
<dbReference type="RefSeq" id="WP_120356194.1">
    <property type="nucleotide sequence ID" value="NZ_RAQO01000009.1"/>
</dbReference>
<accession>A0A420E888</accession>
<comment type="subcellular location">
    <subcellularLocation>
        <location evidence="1">Secreted</location>
    </subcellularLocation>
</comment>
<dbReference type="Proteomes" id="UP000286482">
    <property type="component" value="Unassembled WGS sequence"/>
</dbReference>
<protein>
    <submittedName>
        <fullName evidence="4">Polysaccharide deacetylase family protein</fullName>
    </submittedName>
</protein>
<keyword evidence="2" id="KW-0732">Signal</keyword>
<dbReference type="InterPro" id="IPR051398">
    <property type="entry name" value="Polysacch_Deacetylase"/>
</dbReference>
<dbReference type="GO" id="GO:0016810">
    <property type="term" value="F:hydrolase activity, acting on carbon-nitrogen (but not peptide) bonds"/>
    <property type="evidence" value="ECO:0007669"/>
    <property type="project" value="InterPro"/>
</dbReference>
<dbReference type="PROSITE" id="PS51677">
    <property type="entry name" value="NODB"/>
    <property type="match status" value="1"/>
</dbReference>
<dbReference type="PANTHER" id="PTHR34216:SF3">
    <property type="entry name" value="POLY-BETA-1,6-N-ACETYL-D-GLUCOSAMINE N-DEACETYLASE"/>
    <property type="match status" value="1"/>
</dbReference>
<dbReference type="GO" id="GO:0005975">
    <property type="term" value="P:carbohydrate metabolic process"/>
    <property type="evidence" value="ECO:0007669"/>
    <property type="project" value="InterPro"/>
</dbReference>
<dbReference type="InterPro" id="IPR002509">
    <property type="entry name" value="NODB_dom"/>
</dbReference>
<reference evidence="4 5" key="1">
    <citation type="submission" date="2018-09" db="EMBL/GenBank/DDBJ databases">
        <authorList>
            <person name="Wang Z."/>
        </authorList>
    </citation>
    <scope>NUCLEOTIDE SEQUENCE [LARGE SCALE GENOMIC DNA]</scope>
    <source>
        <strain evidence="4 5">ALS 81</strain>
    </source>
</reference>
<name>A0A420E888_9ALTE</name>
<dbReference type="PANTHER" id="PTHR34216">
    <property type="match status" value="1"/>
</dbReference>
<dbReference type="SUPFAM" id="SSF88713">
    <property type="entry name" value="Glycoside hydrolase/deacetylase"/>
    <property type="match status" value="1"/>
</dbReference>
<feature type="domain" description="NodB homology" evidence="3">
    <location>
        <begin position="85"/>
        <end position="336"/>
    </location>
</feature>
<evidence type="ECO:0000259" key="3">
    <source>
        <dbReference type="PROSITE" id="PS51677"/>
    </source>
</evidence>
<comment type="caution">
    <text evidence="4">The sequence shown here is derived from an EMBL/GenBank/DDBJ whole genome shotgun (WGS) entry which is preliminary data.</text>
</comment>